<keyword evidence="2" id="KW-0614">Plasmid</keyword>
<dbReference type="Proteomes" id="UP000256710">
    <property type="component" value="Unassembled WGS sequence"/>
</dbReference>
<geneLocation type="plasmid" evidence="2">
    <name>III</name>
</geneLocation>
<proteinExistence type="predicted"/>
<accession>A0A375HX07</accession>
<geneLocation type="plasmid" evidence="3">
    <name>iii</name>
</geneLocation>
<gene>
    <name evidence="1" type="ORF">CBM2605_P30035</name>
    <name evidence="2" type="ORF">CBM2607_P10044</name>
</gene>
<keyword evidence="4" id="KW-1185">Reference proteome</keyword>
<dbReference type="EMBL" id="OFTC01000071">
    <property type="protein sequence ID" value="SOZ40605.1"/>
    <property type="molecule type" value="Genomic_DNA"/>
</dbReference>
<reference evidence="3 4" key="1">
    <citation type="submission" date="2018-01" db="EMBL/GenBank/DDBJ databases">
        <authorList>
            <person name="Clerissi C."/>
        </authorList>
    </citation>
    <scope>NUCLEOTIDE SEQUENCE [LARGE SCALE GENOMIC DNA]</scope>
    <source>
        <strain evidence="1">Cupriavidus taiwanensis STM 6082</strain>
        <strain evidence="2">Cupriavidus taiwanensis STM 6160</strain>
        <plasmid evidence="2">III</plasmid>
        <plasmid evidence="3">iii</plasmid>
    </source>
</reference>
<sequence length="79" mass="8486">MQGGVVSYDFVRCVDGTQVQCESVKGDISRDGGFGVSAVLSSVDAEEAKADRCLHPRILCAALWLPCRLPLHPWARGLA</sequence>
<evidence type="ECO:0000313" key="2">
    <source>
        <dbReference type="EMBL" id="SPD62045.1"/>
    </source>
</evidence>
<organism evidence="2 3">
    <name type="scientific">Cupriavidus neocaledonicus</name>
    <dbReference type="NCBI Taxonomy" id="1040979"/>
    <lineage>
        <taxon>Bacteria</taxon>
        <taxon>Pseudomonadati</taxon>
        <taxon>Pseudomonadota</taxon>
        <taxon>Betaproteobacteria</taxon>
        <taxon>Burkholderiales</taxon>
        <taxon>Burkholderiaceae</taxon>
        <taxon>Cupriavidus</taxon>
    </lineage>
</organism>
<dbReference type="Proteomes" id="UP000255168">
    <property type="component" value="Plasmid III"/>
</dbReference>
<protein>
    <submittedName>
        <fullName evidence="2">Uncharacterized protein</fullName>
    </submittedName>
</protein>
<evidence type="ECO:0000313" key="4">
    <source>
        <dbReference type="Proteomes" id="UP000256710"/>
    </source>
</evidence>
<evidence type="ECO:0000313" key="3">
    <source>
        <dbReference type="Proteomes" id="UP000255168"/>
    </source>
</evidence>
<name>A0A375HX07_9BURK</name>
<dbReference type="AlphaFoldDB" id="A0A375HX07"/>
<dbReference type="EMBL" id="LT984808">
    <property type="protein sequence ID" value="SPD62045.1"/>
    <property type="molecule type" value="Genomic_DNA"/>
</dbReference>
<evidence type="ECO:0000313" key="1">
    <source>
        <dbReference type="EMBL" id="SOZ40605.1"/>
    </source>
</evidence>